<feature type="compositionally biased region" description="Pro residues" evidence="1">
    <location>
        <begin position="73"/>
        <end position="84"/>
    </location>
</feature>
<gene>
    <name evidence="2" type="ORF">LCGC14_1560470</name>
</gene>
<evidence type="ECO:0000256" key="1">
    <source>
        <dbReference type="SAM" id="MobiDB-lite"/>
    </source>
</evidence>
<feature type="region of interest" description="Disordered" evidence="1">
    <location>
        <begin position="65"/>
        <end position="125"/>
    </location>
</feature>
<proteinExistence type="predicted"/>
<evidence type="ECO:0000313" key="2">
    <source>
        <dbReference type="EMBL" id="KKM45578.1"/>
    </source>
</evidence>
<organism evidence="2">
    <name type="scientific">marine sediment metagenome</name>
    <dbReference type="NCBI Taxonomy" id="412755"/>
    <lineage>
        <taxon>unclassified sequences</taxon>
        <taxon>metagenomes</taxon>
        <taxon>ecological metagenomes</taxon>
    </lineage>
</organism>
<protein>
    <submittedName>
        <fullName evidence="2">Uncharacterized protein</fullName>
    </submittedName>
</protein>
<reference evidence="2" key="1">
    <citation type="journal article" date="2015" name="Nature">
        <title>Complex archaea that bridge the gap between prokaryotes and eukaryotes.</title>
        <authorList>
            <person name="Spang A."/>
            <person name="Saw J.H."/>
            <person name="Jorgensen S.L."/>
            <person name="Zaremba-Niedzwiedzka K."/>
            <person name="Martijn J."/>
            <person name="Lind A.E."/>
            <person name="van Eijk R."/>
            <person name="Schleper C."/>
            <person name="Guy L."/>
            <person name="Ettema T.J."/>
        </authorList>
    </citation>
    <scope>NUCLEOTIDE SEQUENCE</scope>
</reference>
<feature type="compositionally biased region" description="Polar residues" evidence="1">
    <location>
        <begin position="104"/>
        <end position="117"/>
    </location>
</feature>
<comment type="caution">
    <text evidence="2">The sequence shown here is derived from an EMBL/GenBank/DDBJ whole genome shotgun (WGS) entry which is preliminary data.</text>
</comment>
<dbReference type="EMBL" id="LAZR01012049">
    <property type="protein sequence ID" value="KKM45578.1"/>
    <property type="molecule type" value="Genomic_DNA"/>
</dbReference>
<name>A0A0F9IML8_9ZZZZ</name>
<sequence>MRKLLDWIADKLGYQRKITFVPIQFPPIAQELIDDGIAMGCPFPEIISITMSGADVEIPDYLKIDTLPDEPEIPPPVPDPPPVPVVSSEAEEFAAREERAKSGISKTFLTGNLSPRSTGKKKTLG</sequence>
<accession>A0A0F9IML8</accession>
<dbReference type="AlphaFoldDB" id="A0A0F9IML8"/>